<evidence type="ECO:0000313" key="1">
    <source>
        <dbReference type="EMBL" id="MPM50497.1"/>
    </source>
</evidence>
<name>A0A645ABT9_9ZZZZ</name>
<accession>A0A645ABT9</accession>
<comment type="caution">
    <text evidence="1">The sequence shown here is derived from an EMBL/GenBank/DDBJ whole genome shotgun (WGS) entry which is preliminary data.</text>
</comment>
<protein>
    <submittedName>
        <fullName evidence="1">Uncharacterized protein</fullName>
    </submittedName>
</protein>
<gene>
    <name evidence="1" type="ORF">SDC9_97239</name>
</gene>
<sequence>MDALIFPLLVPIKPPDRKRAILFLQIHCLFSRAVDGEKLFSVSEFQVENRDKVKTGLERENGCRAVYLFKHTKSFRLHTKLFHALHHKLADVF</sequence>
<reference evidence="1" key="1">
    <citation type="submission" date="2019-08" db="EMBL/GenBank/DDBJ databases">
        <authorList>
            <person name="Kucharzyk K."/>
            <person name="Murdoch R.W."/>
            <person name="Higgins S."/>
            <person name="Loffler F."/>
        </authorList>
    </citation>
    <scope>NUCLEOTIDE SEQUENCE</scope>
</reference>
<dbReference type="AlphaFoldDB" id="A0A645ABT9"/>
<organism evidence="1">
    <name type="scientific">bioreactor metagenome</name>
    <dbReference type="NCBI Taxonomy" id="1076179"/>
    <lineage>
        <taxon>unclassified sequences</taxon>
        <taxon>metagenomes</taxon>
        <taxon>ecological metagenomes</taxon>
    </lineage>
</organism>
<proteinExistence type="predicted"/>
<dbReference type="EMBL" id="VSSQ01012995">
    <property type="protein sequence ID" value="MPM50497.1"/>
    <property type="molecule type" value="Genomic_DNA"/>
</dbReference>